<dbReference type="Pfam" id="PF09339">
    <property type="entry name" value="HTH_IclR"/>
    <property type="match status" value="1"/>
</dbReference>
<gene>
    <name evidence="6" type="ORF">S58_60530</name>
</gene>
<dbReference type="InterPro" id="IPR050707">
    <property type="entry name" value="HTH_MetabolicPath_Reg"/>
</dbReference>
<dbReference type="PANTHER" id="PTHR30136">
    <property type="entry name" value="HELIX-TURN-HELIX TRANSCRIPTIONAL REGULATOR, ICLR FAMILY"/>
    <property type="match status" value="1"/>
</dbReference>
<dbReference type="GO" id="GO:0045892">
    <property type="term" value="P:negative regulation of DNA-templated transcription"/>
    <property type="evidence" value="ECO:0007669"/>
    <property type="project" value="TreeGrafter"/>
</dbReference>
<evidence type="ECO:0000256" key="2">
    <source>
        <dbReference type="ARBA" id="ARBA00023125"/>
    </source>
</evidence>
<organism evidence="6 7">
    <name type="scientific">Bradyrhizobium oligotrophicum S58</name>
    <dbReference type="NCBI Taxonomy" id="1245469"/>
    <lineage>
        <taxon>Bacteria</taxon>
        <taxon>Pseudomonadati</taxon>
        <taxon>Pseudomonadota</taxon>
        <taxon>Alphaproteobacteria</taxon>
        <taxon>Hyphomicrobiales</taxon>
        <taxon>Nitrobacteraceae</taxon>
        <taxon>Bradyrhizobium</taxon>
    </lineage>
</organism>
<dbReference type="STRING" id="1245469.S58_60530"/>
<dbReference type="eggNOG" id="COG1414">
    <property type="taxonomic scope" value="Bacteria"/>
</dbReference>
<dbReference type="Gene3D" id="1.10.10.10">
    <property type="entry name" value="Winged helix-like DNA-binding domain superfamily/Winged helix DNA-binding domain"/>
    <property type="match status" value="1"/>
</dbReference>
<dbReference type="GO" id="GO:0003677">
    <property type="term" value="F:DNA binding"/>
    <property type="evidence" value="ECO:0007669"/>
    <property type="project" value="UniProtKB-KW"/>
</dbReference>
<dbReference type="InterPro" id="IPR029016">
    <property type="entry name" value="GAF-like_dom_sf"/>
</dbReference>
<dbReference type="InterPro" id="IPR014757">
    <property type="entry name" value="Tscrpt_reg_IclR_C"/>
</dbReference>
<dbReference type="AlphaFoldDB" id="M4ZE37"/>
<dbReference type="Gene3D" id="3.30.450.40">
    <property type="match status" value="1"/>
</dbReference>
<evidence type="ECO:0000313" key="7">
    <source>
        <dbReference type="Proteomes" id="UP000011841"/>
    </source>
</evidence>
<protein>
    <submittedName>
        <fullName evidence="6">Transcriptional regulator, IclR family</fullName>
    </submittedName>
</protein>
<dbReference type="SUPFAM" id="SSF55781">
    <property type="entry name" value="GAF domain-like"/>
    <property type="match status" value="1"/>
</dbReference>
<keyword evidence="7" id="KW-1185">Reference proteome</keyword>
<feature type="domain" description="IclR-ED" evidence="5">
    <location>
        <begin position="117"/>
        <end position="297"/>
    </location>
</feature>
<accession>M4ZE37</accession>
<dbReference type="InterPro" id="IPR036388">
    <property type="entry name" value="WH-like_DNA-bd_sf"/>
</dbReference>
<dbReference type="PROSITE" id="PS51078">
    <property type="entry name" value="ICLR_ED"/>
    <property type="match status" value="1"/>
</dbReference>
<keyword evidence="1" id="KW-0805">Transcription regulation</keyword>
<feature type="domain" description="HTH iclR-type" evidence="4">
    <location>
        <begin position="54"/>
        <end position="116"/>
    </location>
</feature>
<dbReference type="Pfam" id="PF01614">
    <property type="entry name" value="IclR_C"/>
    <property type="match status" value="1"/>
</dbReference>
<sequence>MRFALPADFCVDLLLATILNAEISGYPSFPLSGIRLRRRGMAAARQYSGGANGNRSLERGIEILRAFRPGVDTLGNGEIAERTGLPRSTVSRLTKTLVAFGMLDEVRTQRTYRLAAAVLSLGHAVRMGSPVLTVLGPLMRAESTRRRLNVGLATADRAMMVYLESIRYNARPTLRSIVAGQQVPMELTSLGRAYLAGIPDTERDRLMAQFRRRTATATKALIAEVQKSIRCVRRDGYCAVSWQPGVLAVATPIVLDGLPVYAINMSVQDIEPTEAVGAEIGGYLVAFAARCKAAFSSFQNEVEVSA</sequence>
<reference evidence="6 7" key="1">
    <citation type="journal article" date="2013" name="Appl. Environ. Microbiol.">
        <title>Genome analysis suggests that the soil oligotrophic bacterium Agromonas oligotrophica (Bradyrhizobium oligotrophicum) is a nitrogen-fixing symbiont of Aeschynomene indica.</title>
        <authorList>
            <person name="Okubo T."/>
            <person name="Fukushima S."/>
            <person name="Itakura M."/>
            <person name="Oshima K."/>
            <person name="Longtonglang A."/>
            <person name="Teaumroong N."/>
            <person name="Mitsui H."/>
            <person name="Hattori M."/>
            <person name="Hattori R."/>
            <person name="Hattori T."/>
            <person name="Minamisawa K."/>
        </authorList>
    </citation>
    <scope>NUCLEOTIDE SEQUENCE [LARGE SCALE GENOMIC DNA]</scope>
    <source>
        <strain evidence="6 7">S58</strain>
    </source>
</reference>
<evidence type="ECO:0000259" key="4">
    <source>
        <dbReference type="PROSITE" id="PS51077"/>
    </source>
</evidence>
<dbReference type="InterPro" id="IPR036390">
    <property type="entry name" value="WH_DNA-bd_sf"/>
</dbReference>
<evidence type="ECO:0000256" key="3">
    <source>
        <dbReference type="ARBA" id="ARBA00023163"/>
    </source>
</evidence>
<dbReference type="GO" id="GO:0003700">
    <property type="term" value="F:DNA-binding transcription factor activity"/>
    <property type="evidence" value="ECO:0007669"/>
    <property type="project" value="TreeGrafter"/>
</dbReference>
<dbReference type="KEGG" id="aol:S58_60530"/>
<evidence type="ECO:0000259" key="5">
    <source>
        <dbReference type="PROSITE" id="PS51078"/>
    </source>
</evidence>
<dbReference type="SUPFAM" id="SSF46785">
    <property type="entry name" value="Winged helix' DNA-binding domain"/>
    <property type="match status" value="1"/>
</dbReference>
<dbReference type="PANTHER" id="PTHR30136:SF33">
    <property type="entry name" value="TRANSCRIPTIONAL REGULATORY PROTEIN"/>
    <property type="match status" value="1"/>
</dbReference>
<keyword evidence="2" id="KW-0238">DNA-binding</keyword>
<proteinExistence type="predicted"/>
<evidence type="ECO:0000256" key="1">
    <source>
        <dbReference type="ARBA" id="ARBA00023015"/>
    </source>
</evidence>
<evidence type="ECO:0000313" key="6">
    <source>
        <dbReference type="EMBL" id="BAM92029.1"/>
    </source>
</evidence>
<dbReference type="Proteomes" id="UP000011841">
    <property type="component" value="Chromosome"/>
</dbReference>
<dbReference type="PATRIC" id="fig|1245469.3.peg.6188"/>
<dbReference type="HOGENOM" id="CLU_062618_0_0_5"/>
<dbReference type="EMBL" id="AP012603">
    <property type="protein sequence ID" value="BAM92029.1"/>
    <property type="molecule type" value="Genomic_DNA"/>
</dbReference>
<dbReference type="SMART" id="SM00346">
    <property type="entry name" value="HTH_ICLR"/>
    <property type="match status" value="1"/>
</dbReference>
<dbReference type="InterPro" id="IPR005471">
    <property type="entry name" value="Tscrpt_reg_IclR_N"/>
</dbReference>
<name>M4ZE37_9BRAD</name>
<dbReference type="PROSITE" id="PS51077">
    <property type="entry name" value="HTH_ICLR"/>
    <property type="match status" value="1"/>
</dbReference>
<keyword evidence="3" id="KW-0804">Transcription</keyword>